<dbReference type="AlphaFoldDB" id="A0A0C9MDE7"/>
<keyword evidence="2" id="KW-1185">Reference proteome</keyword>
<dbReference type="Proteomes" id="UP000053815">
    <property type="component" value="Unassembled WGS sequence"/>
</dbReference>
<name>A0A0C9MDE7_9FUNG</name>
<dbReference type="OrthoDB" id="2277874at2759"/>
<organism evidence="1">
    <name type="scientific">Mucor ambiguus</name>
    <dbReference type="NCBI Taxonomy" id="91626"/>
    <lineage>
        <taxon>Eukaryota</taxon>
        <taxon>Fungi</taxon>
        <taxon>Fungi incertae sedis</taxon>
        <taxon>Mucoromycota</taxon>
        <taxon>Mucoromycotina</taxon>
        <taxon>Mucoromycetes</taxon>
        <taxon>Mucorales</taxon>
        <taxon>Mucorineae</taxon>
        <taxon>Mucoraceae</taxon>
        <taxon>Mucor</taxon>
    </lineage>
</organism>
<evidence type="ECO:0000313" key="2">
    <source>
        <dbReference type="Proteomes" id="UP000053815"/>
    </source>
</evidence>
<gene>
    <name evidence="1" type="ORF">MAM1_0088c04799</name>
</gene>
<proteinExistence type="predicted"/>
<evidence type="ECO:0000313" key="1">
    <source>
        <dbReference type="EMBL" id="GAN05329.1"/>
    </source>
</evidence>
<accession>A0A0C9MDE7</accession>
<sequence length="79" mass="8638">MSLGIKMITDNDMLIQAEKANTEKHLLELEAETARYKRYQTSAATRIQPKRNATVPTTTDSIVFVGLPGTLGSKTQSVG</sequence>
<reference evidence="1" key="1">
    <citation type="submission" date="2014-09" db="EMBL/GenBank/DDBJ databases">
        <title>Draft genome sequence of an oleaginous Mucoromycotina fungus Mucor ambiguus NBRC6742.</title>
        <authorList>
            <person name="Takeda I."/>
            <person name="Yamane N."/>
            <person name="Morita T."/>
            <person name="Tamano K."/>
            <person name="Machida M."/>
            <person name="Baker S."/>
            <person name="Koike H."/>
        </authorList>
    </citation>
    <scope>NUCLEOTIDE SEQUENCE</scope>
    <source>
        <strain evidence="1">NBRC 6742</strain>
    </source>
</reference>
<dbReference type="EMBL" id="DF836377">
    <property type="protein sequence ID" value="GAN05329.1"/>
    <property type="molecule type" value="Genomic_DNA"/>
</dbReference>
<protein>
    <submittedName>
        <fullName evidence="1">Uncharacterized protein</fullName>
    </submittedName>
</protein>